<dbReference type="RefSeq" id="WP_188633712.1">
    <property type="nucleotide sequence ID" value="NZ_BMNQ01000051.1"/>
</dbReference>
<gene>
    <name evidence="2" type="ORF">GCM10007063_27790</name>
</gene>
<proteinExistence type="predicted"/>
<dbReference type="GO" id="GO:0016020">
    <property type="term" value="C:membrane"/>
    <property type="evidence" value="ECO:0007669"/>
    <property type="project" value="TreeGrafter"/>
</dbReference>
<dbReference type="PANTHER" id="PTHR10587:SF78">
    <property type="entry name" value="PEPTIDOGLYCAN-N-ACETYLMURAMIC ACID DEACETYLASE PDAA"/>
    <property type="match status" value="1"/>
</dbReference>
<evidence type="ECO:0000313" key="3">
    <source>
        <dbReference type="Proteomes" id="UP000658382"/>
    </source>
</evidence>
<dbReference type="Gene3D" id="3.20.20.370">
    <property type="entry name" value="Glycoside hydrolase/deacetylase"/>
    <property type="match status" value="1"/>
</dbReference>
<protein>
    <submittedName>
        <fullName evidence="2">Delta-lactam-biosynthetic de-N-acetylase</fullName>
    </submittedName>
</protein>
<dbReference type="PROSITE" id="PS51677">
    <property type="entry name" value="NODB"/>
    <property type="match status" value="1"/>
</dbReference>
<dbReference type="CDD" id="cd10948">
    <property type="entry name" value="CE4_BsPdaA_like"/>
    <property type="match status" value="1"/>
</dbReference>
<dbReference type="NCBIfam" id="TIGR02884">
    <property type="entry name" value="spore_pdaA"/>
    <property type="match status" value="1"/>
</dbReference>
<dbReference type="GO" id="GO:0005975">
    <property type="term" value="P:carbohydrate metabolic process"/>
    <property type="evidence" value="ECO:0007669"/>
    <property type="project" value="InterPro"/>
</dbReference>
<dbReference type="EMBL" id="BMNQ01000051">
    <property type="protein sequence ID" value="GGK03889.1"/>
    <property type="molecule type" value="Genomic_DNA"/>
</dbReference>
<dbReference type="GO" id="GO:0016810">
    <property type="term" value="F:hydrolase activity, acting on carbon-nitrogen (but not peptide) bonds"/>
    <property type="evidence" value="ECO:0007669"/>
    <property type="project" value="InterPro"/>
</dbReference>
<sequence length="266" mass="30594">MRKYIAVAAAFTLFFLVLLLSEGITHAAGGYGWGFKKNDNHEIPDIGRYKDILDEHGAYYADDSGDKVVYLTFDNGYEEGYTDNILDVLKDQDVPATFFVTGHYVQSEPKLVDRMVDEGHIIGNHSYHHPDLTIVRKEKMKEELESLEQAVAEVSGQKEIKYLRPPRGMFSERTLKWAKELGYTHIFWSLAFVDWETSEQKGWRYAYENIMANIHPGAIILLHTVSSDNAKALDKMITEMKEQGYQFKSLDHLVMKNKLPKPIYGY</sequence>
<dbReference type="InterPro" id="IPR014235">
    <property type="entry name" value="Spore_PdaA"/>
</dbReference>
<organism evidence="2 3">
    <name type="scientific">Lentibacillus kapialis</name>
    <dbReference type="NCBI Taxonomy" id="340214"/>
    <lineage>
        <taxon>Bacteria</taxon>
        <taxon>Bacillati</taxon>
        <taxon>Bacillota</taxon>
        <taxon>Bacilli</taxon>
        <taxon>Bacillales</taxon>
        <taxon>Bacillaceae</taxon>
        <taxon>Lentibacillus</taxon>
    </lineage>
</organism>
<evidence type="ECO:0000259" key="1">
    <source>
        <dbReference type="PROSITE" id="PS51677"/>
    </source>
</evidence>
<dbReference type="InterPro" id="IPR011330">
    <property type="entry name" value="Glyco_hydro/deAcase_b/a-brl"/>
</dbReference>
<accession>A0A917V0A6</accession>
<dbReference type="InterPro" id="IPR002509">
    <property type="entry name" value="NODB_dom"/>
</dbReference>
<dbReference type="AlphaFoldDB" id="A0A917V0A6"/>
<evidence type="ECO:0000313" key="2">
    <source>
        <dbReference type="EMBL" id="GGK03889.1"/>
    </source>
</evidence>
<comment type="caution">
    <text evidence="2">The sequence shown here is derived from an EMBL/GenBank/DDBJ whole genome shotgun (WGS) entry which is preliminary data.</text>
</comment>
<dbReference type="InterPro" id="IPR050248">
    <property type="entry name" value="Polysacc_deacetylase_ArnD"/>
</dbReference>
<name>A0A917V0A6_9BACI</name>
<feature type="domain" description="NodB homology" evidence="1">
    <location>
        <begin position="67"/>
        <end position="248"/>
    </location>
</feature>
<reference evidence="2" key="2">
    <citation type="submission" date="2020-09" db="EMBL/GenBank/DDBJ databases">
        <authorList>
            <person name="Sun Q."/>
            <person name="Ohkuma M."/>
        </authorList>
    </citation>
    <scope>NUCLEOTIDE SEQUENCE</scope>
    <source>
        <strain evidence="2">JCM 12580</strain>
    </source>
</reference>
<reference evidence="2" key="1">
    <citation type="journal article" date="2014" name="Int. J. Syst. Evol. Microbiol.">
        <title>Complete genome sequence of Corynebacterium casei LMG S-19264T (=DSM 44701T), isolated from a smear-ripened cheese.</title>
        <authorList>
            <consortium name="US DOE Joint Genome Institute (JGI-PGF)"/>
            <person name="Walter F."/>
            <person name="Albersmeier A."/>
            <person name="Kalinowski J."/>
            <person name="Ruckert C."/>
        </authorList>
    </citation>
    <scope>NUCLEOTIDE SEQUENCE</scope>
    <source>
        <strain evidence="2">JCM 12580</strain>
    </source>
</reference>
<keyword evidence="3" id="KW-1185">Reference proteome</keyword>
<dbReference type="SUPFAM" id="SSF88713">
    <property type="entry name" value="Glycoside hydrolase/deacetylase"/>
    <property type="match status" value="1"/>
</dbReference>
<dbReference type="Proteomes" id="UP000658382">
    <property type="component" value="Unassembled WGS sequence"/>
</dbReference>
<dbReference type="PANTHER" id="PTHR10587">
    <property type="entry name" value="GLYCOSYL TRANSFERASE-RELATED"/>
    <property type="match status" value="1"/>
</dbReference>
<dbReference type="Pfam" id="PF01522">
    <property type="entry name" value="Polysacc_deac_1"/>
    <property type="match status" value="1"/>
</dbReference>